<dbReference type="EMBL" id="CP054142">
    <property type="protein sequence ID" value="QTQ13153.1"/>
    <property type="molecule type" value="Genomic_DNA"/>
</dbReference>
<evidence type="ECO:0000259" key="6">
    <source>
        <dbReference type="Pfam" id="PF13458"/>
    </source>
</evidence>
<feature type="chain" id="PRO_5036718493" evidence="5">
    <location>
        <begin position="20"/>
        <end position="383"/>
    </location>
</feature>
<keyword evidence="2" id="KW-0813">Transport</keyword>
<dbReference type="InterPro" id="IPR028082">
    <property type="entry name" value="Peripla_BP_I"/>
</dbReference>
<gene>
    <name evidence="7" type="ORF">HRQ91_01055</name>
</gene>
<evidence type="ECO:0000313" key="7">
    <source>
        <dbReference type="EMBL" id="QTQ13153.1"/>
    </source>
</evidence>
<dbReference type="Pfam" id="PF13458">
    <property type="entry name" value="Peripla_BP_6"/>
    <property type="match status" value="1"/>
</dbReference>
<organism evidence="7 8">
    <name type="scientific">Treponema parvum</name>
    <dbReference type="NCBI Taxonomy" id="138851"/>
    <lineage>
        <taxon>Bacteria</taxon>
        <taxon>Pseudomonadati</taxon>
        <taxon>Spirochaetota</taxon>
        <taxon>Spirochaetia</taxon>
        <taxon>Spirochaetales</taxon>
        <taxon>Treponemataceae</taxon>
        <taxon>Treponema</taxon>
    </lineage>
</organism>
<keyword evidence="3 5" id="KW-0732">Signal</keyword>
<keyword evidence="4" id="KW-0029">Amino-acid transport</keyword>
<dbReference type="SUPFAM" id="SSF53822">
    <property type="entry name" value="Periplasmic binding protein-like I"/>
    <property type="match status" value="1"/>
</dbReference>
<evidence type="ECO:0000256" key="1">
    <source>
        <dbReference type="ARBA" id="ARBA00010062"/>
    </source>
</evidence>
<dbReference type="PANTHER" id="PTHR30483:SF6">
    <property type="entry name" value="PERIPLASMIC BINDING PROTEIN OF ABC TRANSPORTER FOR NATURAL AMINO ACIDS"/>
    <property type="match status" value="1"/>
</dbReference>
<accession>A0A975IDT7</accession>
<feature type="signal peptide" evidence="5">
    <location>
        <begin position="1"/>
        <end position="19"/>
    </location>
</feature>
<protein>
    <submittedName>
        <fullName evidence="7">ABC transporter substrate-binding protein</fullName>
    </submittedName>
</protein>
<dbReference type="Proteomes" id="UP000671908">
    <property type="component" value="Chromosome"/>
</dbReference>
<dbReference type="InterPro" id="IPR000709">
    <property type="entry name" value="Leu_Ile_Val-bd"/>
</dbReference>
<dbReference type="RefSeq" id="WP_210119879.1">
    <property type="nucleotide sequence ID" value="NZ_CP054142.1"/>
</dbReference>
<feature type="domain" description="Leucine-binding protein" evidence="6">
    <location>
        <begin position="31"/>
        <end position="369"/>
    </location>
</feature>
<evidence type="ECO:0000256" key="5">
    <source>
        <dbReference type="SAM" id="SignalP"/>
    </source>
</evidence>
<keyword evidence="8" id="KW-1185">Reference proteome</keyword>
<dbReference type="AlphaFoldDB" id="A0A975IDT7"/>
<reference evidence="7 8" key="1">
    <citation type="journal article" date="2021" name="Microbiol. Resour. Announc.">
        <title>Complete Genome Sequences of Three Human Oral Treponema parvum Isolates.</title>
        <authorList>
            <person name="Zeng H."/>
            <person name="Watt R.M."/>
        </authorList>
    </citation>
    <scope>NUCLEOTIDE SEQUENCE [LARGE SCALE GENOMIC DNA]</scope>
    <source>
        <strain evidence="7 8">ATCC 700770</strain>
    </source>
</reference>
<proteinExistence type="inferred from homology"/>
<dbReference type="GO" id="GO:0006865">
    <property type="term" value="P:amino acid transport"/>
    <property type="evidence" value="ECO:0007669"/>
    <property type="project" value="UniProtKB-KW"/>
</dbReference>
<evidence type="ECO:0000313" key="8">
    <source>
        <dbReference type="Proteomes" id="UP000671908"/>
    </source>
</evidence>
<evidence type="ECO:0000256" key="4">
    <source>
        <dbReference type="ARBA" id="ARBA00022970"/>
    </source>
</evidence>
<dbReference type="PRINTS" id="PR00337">
    <property type="entry name" value="LEUILEVALBP"/>
</dbReference>
<evidence type="ECO:0000256" key="2">
    <source>
        <dbReference type="ARBA" id="ARBA00022448"/>
    </source>
</evidence>
<evidence type="ECO:0000256" key="3">
    <source>
        <dbReference type="ARBA" id="ARBA00022729"/>
    </source>
</evidence>
<dbReference type="PANTHER" id="PTHR30483">
    <property type="entry name" value="LEUCINE-SPECIFIC-BINDING PROTEIN"/>
    <property type="match status" value="1"/>
</dbReference>
<dbReference type="InterPro" id="IPR028081">
    <property type="entry name" value="Leu-bd"/>
</dbReference>
<name>A0A975IDT7_9SPIR</name>
<sequence>MKKILAILFALTAATATFAAGAKEQGASSGTVTIGILQDTTGATATLGKSVQKGVEDAIADINASGGIAGKKVKYIEYDTAANVDTAIAAYIRAVTVDQVDFLFGPPIANIVSGIKATTASYGVPMITFAVDPKCYTDNNGKIYEYLFCAQPSTVVQGQIMAEFAIQNGLKKFGVFYTQDNSYSVSLLNPFVDTAKSKGATLENKNIIGYNSSETDIKTLIQPIIKAGVDAIYCPNYTAPLVLIKKACDELGYKGAIISGLDGAPAFNKQVGSDCSNVYYINNIDVYEAATAKAIADRCSDVGAPNKYFLGYDSMRMAAKVMAQVGTKGADVAKALSTAQYEGLTGTIKMDPATHMPVLGTPMFMYKYDGIKPVMLQKYPASK</sequence>
<dbReference type="InterPro" id="IPR051010">
    <property type="entry name" value="BCAA_transport"/>
</dbReference>
<dbReference type="KEGG" id="tpav:HRQ91_01055"/>
<dbReference type="Gene3D" id="3.40.50.2300">
    <property type="match status" value="2"/>
</dbReference>
<comment type="similarity">
    <text evidence="1">Belongs to the leucine-binding protein family.</text>
</comment>